<dbReference type="CDD" id="cd08253">
    <property type="entry name" value="zeta_crystallin"/>
    <property type="match status" value="1"/>
</dbReference>
<evidence type="ECO:0000256" key="1">
    <source>
        <dbReference type="ARBA" id="ARBA00022857"/>
    </source>
</evidence>
<dbReference type="InterPro" id="IPR013149">
    <property type="entry name" value="ADH-like_C"/>
</dbReference>
<dbReference type="Gene3D" id="3.90.180.10">
    <property type="entry name" value="Medium-chain alcohol dehydrogenases, catalytic domain"/>
    <property type="match status" value="1"/>
</dbReference>
<accession>A0ABZ1JWU5</accession>
<organism evidence="3 4">
    <name type="scientific">Streptomyces tauricus</name>
    <dbReference type="NCBI Taxonomy" id="68274"/>
    <lineage>
        <taxon>Bacteria</taxon>
        <taxon>Bacillati</taxon>
        <taxon>Actinomycetota</taxon>
        <taxon>Actinomycetes</taxon>
        <taxon>Kitasatosporales</taxon>
        <taxon>Streptomycetaceae</taxon>
        <taxon>Streptomyces</taxon>
        <taxon>Streptomyces aurantiacus group</taxon>
    </lineage>
</organism>
<dbReference type="RefSeq" id="WP_189768999.1">
    <property type="nucleotide sequence ID" value="NZ_BMVY01000001.1"/>
</dbReference>
<gene>
    <name evidence="3" type="ORF">OG288_02430</name>
</gene>
<dbReference type="Proteomes" id="UP001432166">
    <property type="component" value="Chromosome"/>
</dbReference>
<dbReference type="SMART" id="SM00829">
    <property type="entry name" value="PKS_ER"/>
    <property type="match status" value="1"/>
</dbReference>
<name>A0ABZ1JWU5_9ACTN</name>
<evidence type="ECO:0000259" key="2">
    <source>
        <dbReference type="SMART" id="SM00829"/>
    </source>
</evidence>
<dbReference type="InterPro" id="IPR011032">
    <property type="entry name" value="GroES-like_sf"/>
</dbReference>
<dbReference type="InterPro" id="IPR036291">
    <property type="entry name" value="NAD(P)-bd_dom_sf"/>
</dbReference>
<feature type="domain" description="Enoyl reductase (ER)" evidence="2">
    <location>
        <begin position="10"/>
        <end position="321"/>
    </location>
</feature>
<dbReference type="Pfam" id="PF00107">
    <property type="entry name" value="ADH_zinc_N"/>
    <property type="match status" value="1"/>
</dbReference>
<evidence type="ECO:0000313" key="4">
    <source>
        <dbReference type="Proteomes" id="UP001432166"/>
    </source>
</evidence>
<evidence type="ECO:0000313" key="3">
    <source>
        <dbReference type="EMBL" id="WTP54712.1"/>
    </source>
</evidence>
<keyword evidence="4" id="KW-1185">Reference proteome</keyword>
<dbReference type="InterPro" id="IPR051603">
    <property type="entry name" value="Zinc-ADH_QOR/CCCR"/>
</dbReference>
<dbReference type="InterPro" id="IPR013154">
    <property type="entry name" value="ADH-like_N"/>
</dbReference>
<protein>
    <submittedName>
        <fullName evidence="3">NADPH:quinone reductase</fullName>
    </submittedName>
</protein>
<keyword evidence="1" id="KW-0521">NADP</keyword>
<dbReference type="InterPro" id="IPR020843">
    <property type="entry name" value="ER"/>
</dbReference>
<dbReference type="PANTHER" id="PTHR44154">
    <property type="entry name" value="QUINONE OXIDOREDUCTASE"/>
    <property type="match status" value="1"/>
</dbReference>
<dbReference type="Pfam" id="PF08240">
    <property type="entry name" value="ADH_N"/>
    <property type="match status" value="1"/>
</dbReference>
<dbReference type="SUPFAM" id="SSF50129">
    <property type="entry name" value="GroES-like"/>
    <property type="match status" value="1"/>
</dbReference>
<reference evidence="3" key="1">
    <citation type="submission" date="2022-10" db="EMBL/GenBank/DDBJ databases">
        <title>The complete genomes of actinobacterial strains from the NBC collection.</title>
        <authorList>
            <person name="Joergensen T.S."/>
            <person name="Alvarez Arevalo M."/>
            <person name="Sterndorff E.B."/>
            <person name="Faurdal D."/>
            <person name="Vuksanovic O."/>
            <person name="Mourched A.-S."/>
            <person name="Charusanti P."/>
            <person name="Shaw S."/>
            <person name="Blin K."/>
            <person name="Weber T."/>
        </authorList>
    </citation>
    <scope>NUCLEOTIDE SEQUENCE</scope>
    <source>
        <strain evidence="3">NBC_00189</strain>
    </source>
</reference>
<dbReference type="EMBL" id="CP108133">
    <property type="protein sequence ID" value="WTP54712.1"/>
    <property type="molecule type" value="Genomic_DNA"/>
</dbReference>
<dbReference type="PANTHER" id="PTHR44154:SF1">
    <property type="entry name" value="QUINONE OXIDOREDUCTASE"/>
    <property type="match status" value="1"/>
</dbReference>
<proteinExistence type="predicted"/>
<dbReference type="Gene3D" id="3.40.50.720">
    <property type="entry name" value="NAD(P)-binding Rossmann-like Domain"/>
    <property type="match status" value="1"/>
</dbReference>
<dbReference type="SUPFAM" id="SSF51735">
    <property type="entry name" value="NAD(P)-binding Rossmann-fold domains"/>
    <property type="match status" value="1"/>
</dbReference>
<sequence length="345" mass="36072">MTAAYITGFGGADAIRVGRLPRPVPGPDEALVRVDAVAADHVDTFVRSGAYATDVPFPFVIGRDLVGTVAVPAGPFAAGDRVWCNSLGHDGRQGSFAQYAAVPVDRLHPLPAGADPVAAVAVLHTAATAHLGLFRTARLQRGETILVLGGGGGVGSAVVQLAATAGARVVVVDRAENAEWCRAGGADQVLDRDDPNTPDTVRDLAPGGVDVLWDCSGHHDFETTVPLLARGGRVVLTAGLHVRAVLPVGAVYTRDISVRGFVISNASAAELAEAAEDINRELARGRLKGRIRATLPLAEAARAHRMLEGHEGTGAPGRVVLLPEDPWRARLNRADKEGRHTCRVC</sequence>